<feature type="region of interest" description="Disordered" evidence="1">
    <location>
        <begin position="58"/>
        <end position="88"/>
    </location>
</feature>
<organism evidence="2 3">
    <name type="scientific">Monoraphidium neglectum</name>
    <dbReference type="NCBI Taxonomy" id="145388"/>
    <lineage>
        <taxon>Eukaryota</taxon>
        <taxon>Viridiplantae</taxon>
        <taxon>Chlorophyta</taxon>
        <taxon>core chlorophytes</taxon>
        <taxon>Chlorophyceae</taxon>
        <taxon>CS clade</taxon>
        <taxon>Sphaeropleales</taxon>
        <taxon>Selenastraceae</taxon>
        <taxon>Monoraphidium</taxon>
    </lineage>
</organism>
<name>A0A0D2M897_9CHLO</name>
<dbReference type="KEGG" id="mng:MNEG_10618"/>
<protein>
    <submittedName>
        <fullName evidence="2">Uncharacterized protein</fullName>
    </submittedName>
</protein>
<dbReference type="AlphaFoldDB" id="A0A0D2M897"/>
<dbReference type="RefSeq" id="XP_013896366.1">
    <property type="nucleotide sequence ID" value="XM_014040912.1"/>
</dbReference>
<evidence type="ECO:0000313" key="2">
    <source>
        <dbReference type="EMBL" id="KIY97346.1"/>
    </source>
</evidence>
<sequence length="186" mass="18559">MEGSAHGNQQAARLMHAAYSHHAPDADSPAPAAGRLEGSWHGPLSAAELRRSLTQLSSPAALAPGSRPAPGSAILGDETWHGGARGVGGAGTGGAAALAALTGAHPSEVQRFLEQARQRRQEQRKVARLVLEGSTRGGREAGVAAAAAAREGRDAAGGGGGGGLLHKLRTGVARALGRDEAALSGI</sequence>
<dbReference type="GeneID" id="25727798"/>
<proteinExistence type="predicted"/>
<gene>
    <name evidence="2" type="ORF">MNEG_10618</name>
</gene>
<evidence type="ECO:0000256" key="1">
    <source>
        <dbReference type="SAM" id="MobiDB-lite"/>
    </source>
</evidence>
<feature type="region of interest" description="Disordered" evidence="1">
    <location>
        <begin position="19"/>
        <end position="39"/>
    </location>
</feature>
<keyword evidence="3" id="KW-1185">Reference proteome</keyword>
<dbReference type="Proteomes" id="UP000054498">
    <property type="component" value="Unassembled WGS sequence"/>
</dbReference>
<evidence type="ECO:0000313" key="3">
    <source>
        <dbReference type="Proteomes" id="UP000054498"/>
    </source>
</evidence>
<accession>A0A0D2M897</accession>
<reference evidence="2 3" key="1">
    <citation type="journal article" date="2013" name="BMC Genomics">
        <title>Reconstruction of the lipid metabolism for the microalga Monoraphidium neglectum from its genome sequence reveals characteristics suitable for biofuel production.</title>
        <authorList>
            <person name="Bogen C."/>
            <person name="Al-Dilaimi A."/>
            <person name="Albersmeier A."/>
            <person name="Wichmann J."/>
            <person name="Grundmann M."/>
            <person name="Rupp O."/>
            <person name="Lauersen K.J."/>
            <person name="Blifernez-Klassen O."/>
            <person name="Kalinowski J."/>
            <person name="Goesmann A."/>
            <person name="Mussgnug J.H."/>
            <person name="Kruse O."/>
        </authorList>
    </citation>
    <scope>NUCLEOTIDE SEQUENCE [LARGE SCALE GENOMIC DNA]</scope>
    <source>
        <strain evidence="2 3">SAG 48.87</strain>
    </source>
</reference>
<dbReference type="EMBL" id="KK102610">
    <property type="protein sequence ID" value="KIY97346.1"/>
    <property type="molecule type" value="Genomic_DNA"/>
</dbReference>